<keyword evidence="2" id="KW-1185">Reference proteome</keyword>
<dbReference type="AlphaFoldDB" id="A0A8S1EY64"/>
<organism evidence="1 2">
    <name type="scientific">Caenorhabditis bovis</name>
    <dbReference type="NCBI Taxonomy" id="2654633"/>
    <lineage>
        <taxon>Eukaryota</taxon>
        <taxon>Metazoa</taxon>
        <taxon>Ecdysozoa</taxon>
        <taxon>Nematoda</taxon>
        <taxon>Chromadorea</taxon>
        <taxon>Rhabditida</taxon>
        <taxon>Rhabditina</taxon>
        <taxon>Rhabditomorpha</taxon>
        <taxon>Rhabditoidea</taxon>
        <taxon>Rhabditidae</taxon>
        <taxon>Peloderinae</taxon>
        <taxon>Caenorhabditis</taxon>
    </lineage>
</organism>
<dbReference type="OrthoDB" id="10432036at2759"/>
<protein>
    <recommendedName>
        <fullName evidence="3">SXP/RAL-2 family protein Ani s 5-like cation-binding domain-containing protein</fullName>
    </recommendedName>
</protein>
<sequence>MYDLPPISIFRFISGFKVRREGSNDNLYIIYSSSLAPAEIRAKLKAWKKTQPVGVVSELKKQKHQLIEDHKKLISKVYETIQQLPTAFEKVMAAMNRKHLSPRSALHEAYAYLQKIDKNVAISLLNVFDVLGCPLPADKKP</sequence>
<dbReference type="Proteomes" id="UP000494206">
    <property type="component" value="Unassembled WGS sequence"/>
</dbReference>
<evidence type="ECO:0000313" key="2">
    <source>
        <dbReference type="Proteomes" id="UP000494206"/>
    </source>
</evidence>
<evidence type="ECO:0008006" key="3">
    <source>
        <dbReference type="Google" id="ProtNLM"/>
    </source>
</evidence>
<comment type="caution">
    <text evidence="1">The sequence shown here is derived from an EMBL/GenBank/DDBJ whole genome shotgun (WGS) entry which is preliminary data.</text>
</comment>
<accession>A0A8S1EY64</accession>
<dbReference type="EMBL" id="CADEPM010000003">
    <property type="protein sequence ID" value="CAB3402984.1"/>
    <property type="molecule type" value="Genomic_DNA"/>
</dbReference>
<name>A0A8S1EY64_9PELO</name>
<proteinExistence type="predicted"/>
<reference evidence="1 2" key="1">
    <citation type="submission" date="2020-04" db="EMBL/GenBank/DDBJ databases">
        <authorList>
            <person name="Laetsch R D."/>
            <person name="Stevens L."/>
            <person name="Kumar S."/>
            <person name="Blaxter L. M."/>
        </authorList>
    </citation>
    <scope>NUCLEOTIDE SEQUENCE [LARGE SCALE GENOMIC DNA]</scope>
</reference>
<evidence type="ECO:0000313" key="1">
    <source>
        <dbReference type="EMBL" id="CAB3402984.1"/>
    </source>
</evidence>
<gene>
    <name evidence="1" type="ORF">CBOVIS_LOCUS5514</name>
</gene>